<feature type="region of interest" description="Disordered" evidence="1">
    <location>
        <begin position="448"/>
        <end position="483"/>
    </location>
</feature>
<comment type="caution">
    <text evidence="2">The sequence shown here is derived from an EMBL/GenBank/DDBJ whole genome shotgun (WGS) entry which is preliminary data.</text>
</comment>
<dbReference type="Proteomes" id="UP000789706">
    <property type="component" value="Unassembled WGS sequence"/>
</dbReference>
<feature type="compositionally biased region" description="Polar residues" evidence="1">
    <location>
        <begin position="474"/>
        <end position="483"/>
    </location>
</feature>
<sequence>MKIKNNGNIHEIVGTTSSRTEEFDSPLSTMELRKRKPINYVEDLNSTLESETDSEFARNKMKDKKGTCVGKAPLIENDMESNSNSPDTDIVNDDKFDEFDDDLGIKQDSGLSDLAESDGDKTPCESDLTESDGDKFPCEMVKRNLMNRRIIPNVSKRSLLPLISGEKDSKSVSPLLSSVMREYCGKDSISKFDPAHSYILDLSSTSKIVKEFVPEHWSRFIADRPDVINETYHRELEPILDHLFGKQKKSLRNVKAPEYGGELSYDKGDWEKIIWWIEWAIGRFLDAFESERNLLMQQDCHEREWLGSYLIPIFQGALTLDGHFRVAWGKITVQASLQRRNQNRDILEEKVNCGHMADMLCSTDSYEMLCLLTCGGPYKQYKSEIRIYLMERREVYRLHFIKTLDFPLTFSTYHILRISLIWAWNIQGLLNDLLEKLINDVETGSVTPQWSPNDMATQETPEKNKRKNLKQTETRNSANLGYQ</sequence>
<reference evidence="2" key="1">
    <citation type="submission" date="2021-06" db="EMBL/GenBank/DDBJ databases">
        <authorList>
            <person name="Kallberg Y."/>
            <person name="Tangrot J."/>
            <person name="Rosling A."/>
        </authorList>
    </citation>
    <scope>NUCLEOTIDE SEQUENCE</scope>
    <source>
        <strain evidence="2">AZ414A</strain>
    </source>
</reference>
<proteinExistence type="predicted"/>
<protein>
    <submittedName>
        <fullName evidence="2">11605_t:CDS:1</fullName>
    </submittedName>
</protein>
<organism evidence="2 3">
    <name type="scientific">Diversispora eburnea</name>
    <dbReference type="NCBI Taxonomy" id="1213867"/>
    <lineage>
        <taxon>Eukaryota</taxon>
        <taxon>Fungi</taxon>
        <taxon>Fungi incertae sedis</taxon>
        <taxon>Mucoromycota</taxon>
        <taxon>Glomeromycotina</taxon>
        <taxon>Glomeromycetes</taxon>
        <taxon>Diversisporales</taxon>
        <taxon>Diversisporaceae</taxon>
        <taxon>Diversispora</taxon>
    </lineage>
</organism>
<evidence type="ECO:0000313" key="2">
    <source>
        <dbReference type="EMBL" id="CAG8580298.1"/>
    </source>
</evidence>
<dbReference type="AlphaFoldDB" id="A0A9N9BUK6"/>
<evidence type="ECO:0000313" key="3">
    <source>
        <dbReference type="Proteomes" id="UP000789706"/>
    </source>
</evidence>
<keyword evidence="3" id="KW-1185">Reference proteome</keyword>
<accession>A0A9N9BUK6</accession>
<feature type="region of interest" description="Disordered" evidence="1">
    <location>
        <begin position="74"/>
        <end position="133"/>
    </location>
</feature>
<dbReference type="EMBL" id="CAJVPK010001283">
    <property type="protein sequence ID" value="CAG8580298.1"/>
    <property type="molecule type" value="Genomic_DNA"/>
</dbReference>
<feature type="compositionally biased region" description="Polar residues" evidence="1">
    <location>
        <begin position="448"/>
        <end position="459"/>
    </location>
</feature>
<name>A0A9N9BUK6_9GLOM</name>
<evidence type="ECO:0000256" key="1">
    <source>
        <dbReference type="SAM" id="MobiDB-lite"/>
    </source>
</evidence>
<dbReference type="OrthoDB" id="2391378at2759"/>
<gene>
    <name evidence="2" type="ORF">DEBURN_LOCUS8539</name>
</gene>